<sequence length="157" mass="16582">MSNRETVEACLRELGGVRGIDLSLDADGLVAMSFESGHRLTLEVPETGDRLFGHIGVKHLDLHDGAIEMRRALELNLFGLATPAAWVAVDPETTLVTLCAVRETTGLDGEALGDWIAALLDDVATVAAVVGGWEPAAANDAEAAEPAFADDMFIIRG</sequence>
<dbReference type="RefSeq" id="WP_407048071.1">
    <property type="nucleotide sequence ID" value="NZ_CP158568.1"/>
</dbReference>
<dbReference type="AlphaFoldDB" id="A0AAU7X7C7"/>
<dbReference type="Pfam" id="PF05932">
    <property type="entry name" value="CesT"/>
    <property type="match status" value="1"/>
</dbReference>
<reference evidence="1" key="1">
    <citation type="submission" date="2024-06" db="EMBL/GenBank/DDBJ databases">
        <title>Methylostella associata gen. nov., sp. nov., a novel Ancalomicrobiaceae-affiliated facultatively methylotrophic bacteria that feed on methanotrophs of the genus Methylococcus.</title>
        <authorList>
            <person name="Saltykova V."/>
            <person name="Danilova O.V."/>
            <person name="Oshkin I.Y."/>
            <person name="Belova S.E."/>
            <person name="Pimenov N.V."/>
            <person name="Dedysh S.N."/>
        </authorList>
    </citation>
    <scope>NUCLEOTIDE SEQUENCE</scope>
    <source>
        <strain evidence="1">S20</strain>
    </source>
</reference>
<organism evidence="1">
    <name type="scientific">Methyloraptor flagellatus</name>
    <dbReference type="NCBI Taxonomy" id="3162530"/>
    <lineage>
        <taxon>Bacteria</taxon>
        <taxon>Pseudomonadati</taxon>
        <taxon>Pseudomonadota</taxon>
        <taxon>Alphaproteobacteria</taxon>
        <taxon>Hyphomicrobiales</taxon>
        <taxon>Ancalomicrobiaceae</taxon>
        <taxon>Methyloraptor</taxon>
    </lineage>
</organism>
<dbReference type="KEGG" id="mflg:ABS361_12695"/>
<proteinExistence type="predicted"/>
<protein>
    <submittedName>
        <fullName evidence="1">CesT family type III secretion system chaperone</fullName>
    </submittedName>
</protein>
<dbReference type="InterPro" id="IPR010261">
    <property type="entry name" value="Tir_chaperone"/>
</dbReference>
<dbReference type="Gene3D" id="3.30.1460.10">
    <property type="match status" value="1"/>
</dbReference>
<dbReference type="EMBL" id="CP158568">
    <property type="protein sequence ID" value="XBY42968.1"/>
    <property type="molecule type" value="Genomic_DNA"/>
</dbReference>
<dbReference type="GO" id="GO:0030254">
    <property type="term" value="P:protein secretion by the type III secretion system"/>
    <property type="evidence" value="ECO:0007669"/>
    <property type="project" value="InterPro"/>
</dbReference>
<gene>
    <name evidence="1" type="ORF">ABS361_12695</name>
</gene>
<accession>A0AAU7X7C7</accession>
<dbReference type="SUPFAM" id="SSF69635">
    <property type="entry name" value="Type III secretory system chaperone-like"/>
    <property type="match status" value="1"/>
</dbReference>
<name>A0AAU7X7C7_9HYPH</name>
<evidence type="ECO:0000313" key="1">
    <source>
        <dbReference type="EMBL" id="XBY42968.1"/>
    </source>
</evidence>